<evidence type="ECO:0000256" key="5">
    <source>
        <dbReference type="ARBA" id="ARBA00022960"/>
    </source>
</evidence>
<evidence type="ECO:0000313" key="14">
    <source>
        <dbReference type="EMBL" id="QKF07923.1"/>
    </source>
</evidence>
<feature type="domain" description="Glycosyl transferase family 28 C-terminal" evidence="13">
    <location>
        <begin position="188"/>
        <end position="348"/>
    </location>
</feature>
<keyword evidence="4 10" id="KW-0808">Transferase</keyword>
<feature type="region of interest" description="Disordered" evidence="11">
    <location>
        <begin position="349"/>
        <end position="369"/>
    </location>
</feature>
<dbReference type="EC" id="2.4.1.227" evidence="10"/>
<dbReference type="PROSITE" id="PS00221">
    <property type="entry name" value="MIP"/>
    <property type="match status" value="1"/>
</dbReference>
<evidence type="ECO:0000256" key="11">
    <source>
        <dbReference type="SAM" id="MobiDB-lite"/>
    </source>
</evidence>
<dbReference type="SUPFAM" id="SSF53756">
    <property type="entry name" value="UDP-Glycosyltransferase/glycogen phosphorylase"/>
    <property type="match status" value="1"/>
</dbReference>
<reference evidence="15" key="1">
    <citation type="submission" date="2020-05" db="EMBL/GenBank/DDBJ databases">
        <title>Novel species in genus Nocardioides.</title>
        <authorList>
            <person name="Zhang G."/>
        </authorList>
    </citation>
    <scope>NUCLEOTIDE SEQUENCE [LARGE SCALE GENOMIC DNA]</scope>
    <source>
        <strain evidence="15">zg-1050</strain>
    </source>
</reference>
<proteinExistence type="inferred from homology"/>
<dbReference type="KEGG" id="bwa:HLV38_07300"/>
<dbReference type="Proteomes" id="UP000503297">
    <property type="component" value="Chromosome"/>
</dbReference>
<evidence type="ECO:0000256" key="3">
    <source>
        <dbReference type="ARBA" id="ARBA00022676"/>
    </source>
</evidence>
<name>A0A6M8J5M2_9ACTN</name>
<organism evidence="14 15">
    <name type="scientific">Berryella wangjianweii</name>
    <dbReference type="NCBI Taxonomy" id="2734634"/>
    <lineage>
        <taxon>Bacteria</taxon>
        <taxon>Bacillati</taxon>
        <taxon>Actinomycetota</taxon>
        <taxon>Coriobacteriia</taxon>
        <taxon>Eggerthellales</taxon>
        <taxon>Eggerthellaceae</taxon>
        <taxon>Berryella</taxon>
    </lineage>
</organism>
<comment type="similarity">
    <text evidence="10">Belongs to the glycosyltransferase 28 family. MurG subfamily.</text>
</comment>
<dbReference type="EMBL" id="CP053716">
    <property type="protein sequence ID" value="QKF07923.1"/>
    <property type="molecule type" value="Genomic_DNA"/>
</dbReference>
<dbReference type="InterPro" id="IPR006009">
    <property type="entry name" value="GlcNAc_MurG"/>
</dbReference>
<evidence type="ECO:0000256" key="7">
    <source>
        <dbReference type="ARBA" id="ARBA00023136"/>
    </source>
</evidence>
<evidence type="ECO:0000256" key="10">
    <source>
        <dbReference type="HAMAP-Rule" id="MF_00033"/>
    </source>
</evidence>
<dbReference type="AlphaFoldDB" id="A0A6M8J5M2"/>
<dbReference type="GO" id="GO:0071555">
    <property type="term" value="P:cell wall organization"/>
    <property type="evidence" value="ECO:0007669"/>
    <property type="project" value="UniProtKB-KW"/>
</dbReference>
<dbReference type="InterPro" id="IPR007235">
    <property type="entry name" value="Glyco_trans_28_C"/>
</dbReference>
<keyword evidence="9 10" id="KW-0961">Cell wall biogenesis/degradation</keyword>
<feature type="binding site" evidence="10">
    <location>
        <position position="164"/>
    </location>
    <ligand>
        <name>UDP-N-acetyl-alpha-D-glucosamine</name>
        <dbReference type="ChEBI" id="CHEBI:57705"/>
    </ligand>
</feature>
<comment type="function">
    <text evidence="10">Cell wall formation. Catalyzes the transfer of a GlcNAc subunit on undecaprenyl-pyrophosphoryl-MurNAc-pentapeptide (lipid intermediate I) to form undecaprenyl-pyrophosphoryl-MurNAc-(pentapeptide)GlcNAc (lipid intermediate II).</text>
</comment>
<feature type="binding site" evidence="10">
    <location>
        <begin position="10"/>
        <end position="12"/>
    </location>
    <ligand>
        <name>UDP-N-acetyl-alpha-D-glucosamine</name>
        <dbReference type="ChEBI" id="CHEBI:57705"/>
    </ligand>
</feature>
<keyword evidence="5 10" id="KW-0133">Cell shape</keyword>
<dbReference type="GO" id="GO:0005886">
    <property type="term" value="C:plasma membrane"/>
    <property type="evidence" value="ECO:0007669"/>
    <property type="project" value="UniProtKB-SubCell"/>
</dbReference>
<evidence type="ECO:0000259" key="12">
    <source>
        <dbReference type="Pfam" id="PF03033"/>
    </source>
</evidence>
<comment type="catalytic activity">
    <reaction evidence="10">
        <text>di-trans,octa-cis-undecaprenyl diphospho-N-acetyl-alpha-D-muramoyl-L-alanyl-D-glutamyl-meso-2,6-diaminopimeloyl-D-alanyl-D-alanine + UDP-N-acetyl-alpha-D-glucosamine = di-trans,octa-cis-undecaprenyl diphospho-[N-acetyl-alpha-D-glucosaminyl-(1-&gt;4)]-N-acetyl-alpha-D-muramoyl-L-alanyl-D-glutamyl-meso-2,6-diaminopimeloyl-D-alanyl-D-alanine + UDP + H(+)</text>
        <dbReference type="Rhea" id="RHEA:31227"/>
        <dbReference type="ChEBI" id="CHEBI:15378"/>
        <dbReference type="ChEBI" id="CHEBI:57705"/>
        <dbReference type="ChEBI" id="CHEBI:58223"/>
        <dbReference type="ChEBI" id="CHEBI:61387"/>
        <dbReference type="ChEBI" id="CHEBI:61388"/>
        <dbReference type="EC" id="2.4.1.227"/>
    </reaction>
</comment>
<evidence type="ECO:0000256" key="4">
    <source>
        <dbReference type="ARBA" id="ARBA00022679"/>
    </source>
</evidence>
<feature type="binding site" evidence="10">
    <location>
        <position position="296"/>
    </location>
    <ligand>
        <name>UDP-N-acetyl-alpha-D-glucosamine</name>
        <dbReference type="ChEBI" id="CHEBI:57705"/>
    </ligand>
</feature>
<keyword evidence="15" id="KW-1185">Reference proteome</keyword>
<dbReference type="Gene3D" id="3.40.50.2000">
    <property type="entry name" value="Glycogen Phosphorylase B"/>
    <property type="match status" value="2"/>
</dbReference>
<dbReference type="InterPro" id="IPR004276">
    <property type="entry name" value="GlycoTrans_28_N"/>
</dbReference>
<dbReference type="CDD" id="cd03785">
    <property type="entry name" value="GT28_MurG"/>
    <property type="match status" value="1"/>
</dbReference>
<dbReference type="GO" id="GO:0051301">
    <property type="term" value="P:cell division"/>
    <property type="evidence" value="ECO:0007669"/>
    <property type="project" value="UniProtKB-KW"/>
</dbReference>
<keyword evidence="8 10" id="KW-0131">Cell cycle</keyword>
<dbReference type="HAMAP" id="MF_00033">
    <property type="entry name" value="MurG"/>
    <property type="match status" value="1"/>
</dbReference>
<feature type="domain" description="Glycosyltransferase family 28 N-terminal" evidence="12">
    <location>
        <begin position="3"/>
        <end position="139"/>
    </location>
</feature>
<dbReference type="InterPro" id="IPR022357">
    <property type="entry name" value="MIP_CS"/>
</dbReference>
<dbReference type="GO" id="GO:0005975">
    <property type="term" value="P:carbohydrate metabolic process"/>
    <property type="evidence" value="ECO:0007669"/>
    <property type="project" value="InterPro"/>
</dbReference>
<dbReference type="Pfam" id="PF04101">
    <property type="entry name" value="Glyco_tran_28_C"/>
    <property type="match status" value="1"/>
</dbReference>
<dbReference type="Pfam" id="PF03033">
    <property type="entry name" value="Glyco_transf_28"/>
    <property type="match status" value="1"/>
</dbReference>
<dbReference type="PANTHER" id="PTHR21015:SF22">
    <property type="entry name" value="GLYCOSYLTRANSFERASE"/>
    <property type="match status" value="1"/>
</dbReference>
<gene>
    <name evidence="10" type="primary">murG</name>
    <name evidence="14" type="ORF">HLV38_07300</name>
</gene>
<evidence type="ECO:0000256" key="8">
    <source>
        <dbReference type="ARBA" id="ARBA00023306"/>
    </source>
</evidence>
<keyword evidence="3 10" id="KW-0328">Glycosyltransferase</keyword>
<accession>A0A6M8J5M2</accession>
<comment type="subcellular location">
    <subcellularLocation>
        <location evidence="10">Cell membrane</location>
        <topology evidence="10">Peripheral membrane protein</topology>
        <orientation evidence="10">Cytoplasmic side</orientation>
    </subcellularLocation>
</comment>
<evidence type="ECO:0000259" key="13">
    <source>
        <dbReference type="Pfam" id="PF04101"/>
    </source>
</evidence>
<comment type="caution">
    <text evidence="10">Lacks conserved residue(s) required for the propagation of feature annotation.</text>
</comment>
<dbReference type="GO" id="GO:0009252">
    <property type="term" value="P:peptidoglycan biosynthetic process"/>
    <property type="evidence" value="ECO:0007669"/>
    <property type="project" value="UniProtKB-UniRule"/>
</dbReference>
<keyword evidence="7 10" id="KW-0472">Membrane</keyword>
<sequence>MRVIVSGGGTAGHINPALSLAEELQARGHEVRYAGTPEGLERRLAAQANLDYEAFRARGFDRARPASLLRAVGLALGETRRARRWLSQVRANAVVTFGGYVCLPVGRAALAERIPLVVHEQNSVMGLANRYLAQRAQAVCLTYAAAGQGLSARGPVAVTGNPVRASVLSGSRAQGREMLGIPDDALILLVTGGSLGARHVNDAVCGLKGRLLSHEGLHVVHVTGPNELDRVRETLALTDDEARRWHLFGYQDHMGACMAAADAVVSRAGATSLAEISARALPALLVPFPHATADHQTANARSYVDAGCAFMVPDAEVEGERFAEWLFTLIESDEVRRQQAACARAQQTSGAAGRLADAVERAAASSPRS</sequence>
<evidence type="ECO:0000256" key="9">
    <source>
        <dbReference type="ARBA" id="ARBA00023316"/>
    </source>
</evidence>
<dbReference type="GO" id="GO:0008360">
    <property type="term" value="P:regulation of cell shape"/>
    <property type="evidence" value="ECO:0007669"/>
    <property type="project" value="UniProtKB-KW"/>
</dbReference>
<dbReference type="GO" id="GO:0050511">
    <property type="term" value="F:undecaprenyldiphospho-muramoylpentapeptide beta-N-acetylglucosaminyltransferase activity"/>
    <property type="evidence" value="ECO:0007669"/>
    <property type="project" value="UniProtKB-UniRule"/>
</dbReference>
<dbReference type="RefSeq" id="WP_173165424.1">
    <property type="nucleotide sequence ID" value="NZ_CP053716.1"/>
</dbReference>
<dbReference type="PANTHER" id="PTHR21015">
    <property type="entry name" value="UDP-N-ACETYLGLUCOSAMINE--N-ACETYLMURAMYL-(PENTAPEPTIDE) PYROPHOSPHORYL-UNDECAPRENOL N-ACETYLGLUCOSAMINE TRANSFERASE 1"/>
    <property type="match status" value="1"/>
</dbReference>
<comment type="pathway">
    <text evidence="10">Cell wall biogenesis; peptidoglycan biosynthesis.</text>
</comment>
<evidence type="ECO:0000313" key="15">
    <source>
        <dbReference type="Proteomes" id="UP000503297"/>
    </source>
</evidence>
<evidence type="ECO:0000256" key="6">
    <source>
        <dbReference type="ARBA" id="ARBA00022984"/>
    </source>
</evidence>
<feature type="binding site" evidence="10">
    <location>
        <position position="194"/>
    </location>
    <ligand>
        <name>UDP-N-acetyl-alpha-D-glucosamine</name>
        <dbReference type="ChEBI" id="CHEBI:57705"/>
    </ligand>
</feature>
<evidence type="ECO:0000256" key="1">
    <source>
        <dbReference type="ARBA" id="ARBA00022475"/>
    </source>
</evidence>
<protein>
    <recommendedName>
        <fullName evidence="10">UDP-N-acetylglucosamine--N-acetylmuramyl-(pentapeptide) pyrophosphoryl-undecaprenol N-acetylglucosamine transferase</fullName>
        <ecNumber evidence="10">2.4.1.227</ecNumber>
    </recommendedName>
    <alternativeName>
        <fullName evidence="10">Undecaprenyl-PP-MurNAc-pentapeptide-UDPGlcNAc GlcNAc transferase</fullName>
    </alternativeName>
</protein>
<dbReference type="UniPathway" id="UPA00219"/>
<keyword evidence="6 10" id="KW-0573">Peptidoglycan synthesis</keyword>
<keyword evidence="2 10" id="KW-0132">Cell division</keyword>
<feature type="binding site" evidence="10">
    <location>
        <position position="122"/>
    </location>
    <ligand>
        <name>UDP-N-acetyl-alpha-D-glucosamine</name>
        <dbReference type="ChEBI" id="CHEBI:57705"/>
    </ligand>
</feature>
<keyword evidence="1 10" id="KW-1003">Cell membrane</keyword>
<evidence type="ECO:0000256" key="2">
    <source>
        <dbReference type="ARBA" id="ARBA00022618"/>
    </source>
</evidence>